<sequence length="147" mass="16762">MWWRVISPSLLRVTRTIQKSLVVRRAQDGKDSDDRGADTDLVVGDDPVDGVVPGGSVDEAARNYKKAKVNLLGGAAADERTKVMTCEEYVIYSGYRQTSFTWHNGKRFREWASGEGKIPIEPPHIQEAFRRFQHRPRKMRHTPLNII</sequence>
<comment type="caution">
    <text evidence="1">The sequence shown here is derived from an EMBL/GenBank/DDBJ whole genome shotgun (WGS) entry which is preliminary data.</text>
</comment>
<dbReference type="Proteomes" id="UP000824596">
    <property type="component" value="Unassembled WGS sequence"/>
</dbReference>
<dbReference type="RefSeq" id="XP_044714431.1">
    <property type="nucleotide sequence ID" value="XM_044870480.1"/>
</dbReference>
<name>A0A9P8MKZ2_9HYPO</name>
<dbReference type="AlphaFoldDB" id="A0A9P8MKZ2"/>
<evidence type="ECO:0000313" key="2">
    <source>
        <dbReference type="Proteomes" id="UP000824596"/>
    </source>
</evidence>
<dbReference type="OrthoDB" id="66982at2759"/>
<reference evidence="1" key="1">
    <citation type="submission" date="2021-09" db="EMBL/GenBank/DDBJ databases">
        <title>A high-quality genome of the endoparasitic fungus Hirsutella rhossiliensis with a comparison of Hirsutella genomes reveals transposable elements contributing to genome size variation.</title>
        <authorList>
            <person name="Lin R."/>
            <person name="Jiao Y."/>
            <person name="Sun X."/>
            <person name="Ling J."/>
            <person name="Xie B."/>
            <person name="Cheng X."/>
        </authorList>
    </citation>
    <scope>NUCLEOTIDE SEQUENCE</scope>
    <source>
        <strain evidence="1">HR02</strain>
    </source>
</reference>
<dbReference type="GeneID" id="68361138"/>
<dbReference type="EMBL" id="JAIZPD010000034">
    <property type="protein sequence ID" value="KAH0956917.1"/>
    <property type="molecule type" value="Genomic_DNA"/>
</dbReference>
<gene>
    <name evidence="1" type="ORF">HRG_12010</name>
</gene>
<protein>
    <submittedName>
        <fullName evidence="1">Uncharacterized protein</fullName>
    </submittedName>
</protein>
<accession>A0A9P8MKZ2</accession>
<evidence type="ECO:0000313" key="1">
    <source>
        <dbReference type="EMBL" id="KAH0956917.1"/>
    </source>
</evidence>
<organism evidence="1 2">
    <name type="scientific">Hirsutella rhossiliensis</name>
    <dbReference type="NCBI Taxonomy" id="111463"/>
    <lineage>
        <taxon>Eukaryota</taxon>
        <taxon>Fungi</taxon>
        <taxon>Dikarya</taxon>
        <taxon>Ascomycota</taxon>
        <taxon>Pezizomycotina</taxon>
        <taxon>Sordariomycetes</taxon>
        <taxon>Hypocreomycetidae</taxon>
        <taxon>Hypocreales</taxon>
        <taxon>Ophiocordycipitaceae</taxon>
        <taxon>Hirsutella</taxon>
    </lineage>
</organism>
<keyword evidence="2" id="KW-1185">Reference proteome</keyword>
<proteinExistence type="predicted"/>